<keyword evidence="2" id="KW-0489">Methyltransferase</keyword>
<dbReference type="EMBL" id="LT607756">
    <property type="protein sequence ID" value="SCG86838.1"/>
    <property type="molecule type" value="Genomic_DNA"/>
</dbReference>
<dbReference type="GeneID" id="30413133"/>
<dbReference type="EC" id="2.1.1.163" evidence="2"/>
<keyword evidence="3" id="KW-1185">Reference proteome</keyword>
<reference evidence="2 3" key="1">
    <citation type="submission" date="2016-08" db="EMBL/GenBank/DDBJ databases">
        <authorList>
            <person name="Seilhamer J.J."/>
        </authorList>
    </citation>
    <scope>NUCLEOTIDE SEQUENCE [LARGE SCALE GENOMIC DNA]</scope>
    <source>
        <strain evidence="2">Buetzberg</strain>
    </source>
</reference>
<dbReference type="InterPro" id="IPR029063">
    <property type="entry name" value="SAM-dependent_MTases_sf"/>
</dbReference>
<gene>
    <name evidence="2" type="primary">menG</name>
    <name evidence="2" type="ORF">MCBB_2300</name>
</gene>
<name>A0A1D3L5L0_9EURY</name>
<dbReference type="Proteomes" id="UP000094707">
    <property type="component" value="Chromosome I"/>
</dbReference>
<protein>
    <submittedName>
        <fullName evidence="2">Demethylmenaquinone methyltransferase</fullName>
        <ecNumber evidence="2">2.1.1.163</ecNumber>
    </submittedName>
</protein>
<dbReference type="OrthoDB" id="67179at2157"/>
<dbReference type="AlphaFoldDB" id="A0A1D3L5L0"/>
<keyword evidence="2" id="KW-0808">Transferase</keyword>
<dbReference type="GO" id="GO:0032259">
    <property type="term" value="P:methylation"/>
    <property type="evidence" value="ECO:0007669"/>
    <property type="project" value="UniProtKB-KW"/>
</dbReference>
<proteinExistence type="predicted"/>
<dbReference type="Pfam" id="PF13847">
    <property type="entry name" value="Methyltransf_31"/>
    <property type="match status" value="1"/>
</dbReference>
<evidence type="ECO:0000313" key="2">
    <source>
        <dbReference type="EMBL" id="SCG86838.1"/>
    </source>
</evidence>
<sequence length="173" mass="19670">MSNTSFKFMNLTFKIMDFIHPYIKKRVKTFDIEKGMTVVDYGCGPGRYTTELAKLVGDQGKVYGADIHEMAIDAVQKKINSMGLKNVETVLIKGYNCPLPDGIADRVCALDMFFMIQDPTTFLGELKRITKPEGVLIIDDGHQKRVLTRKKIMNSGHWKILEETKDHLKCKPI</sequence>
<accession>A0A1D3L5L0</accession>
<dbReference type="Gene3D" id="3.40.50.150">
    <property type="entry name" value="Vaccinia Virus protein VP39"/>
    <property type="match status" value="1"/>
</dbReference>
<dbReference type="InterPro" id="IPR050723">
    <property type="entry name" value="CFA/CMAS"/>
</dbReference>
<dbReference type="PANTHER" id="PTHR43667">
    <property type="entry name" value="CYCLOPROPANE-FATTY-ACYL-PHOSPHOLIPID SYNTHASE"/>
    <property type="match status" value="1"/>
</dbReference>
<dbReference type="RefSeq" id="WP_071907863.1">
    <property type="nucleotide sequence ID" value="NZ_LT607756.1"/>
</dbReference>
<dbReference type="PANTHER" id="PTHR43667:SF2">
    <property type="entry name" value="FATTY ACID C-METHYL TRANSFERASE"/>
    <property type="match status" value="1"/>
</dbReference>
<evidence type="ECO:0000259" key="1">
    <source>
        <dbReference type="Pfam" id="PF13847"/>
    </source>
</evidence>
<dbReference type="PATRIC" id="fig|129848.4.peg.2351"/>
<dbReference type="KEGG" id="mcub:MCBB_2300"/>
<dbReference type="CDD" id="cd02440">
    <property type="entry name" value="AdoMet_MTases"/>
    <property type="match status" value="1"/>
</dbReference>
<dbReference type="GO" id="GO:0043770">
    <property type="term" value="F:demethylmenaquinone methyltransferase activity"/>
    <property type="evidence" value="ECO:0007669"/>
    <property type="project" value="UniProtKB-EC"/>
</dbReference>
<organism evidence="2 3">
    <name type="scientific">Methanobacterium congolense</name>
    <dbReference type="NCBI Taxonomy" id="118062"/>
    <lineage>
        <taxon>Archaea</taxon>
        <taxon>Methanobacteriati</taxon>
        <taxon>Methanobacteriota</taxon>
        <taxon>Methanomada group</taxon>
        <taxon>Methanobacteria</taxon>
        <taxon>Methanobacteriales</taxon>
        <taxon>Methanobacteriaceae</taxon>
        <taxon>Methanobacterium</taxon>
    </lineage>
</organism>
<evidence type="ECO:0000313" key="3">
    <source>
        <dbReference type="Proteomes" id="UP000094707"/>
    </source>
</evidence>
<dbReference type="SUPFAM" id="SSF53335">
    <property type="entry name" value="S-adenosyl-L-methionine-dependent methyltransferases"/>
    <property type="match status" value="1"/>
</dbReference>
<dbReference type="InterPro" id="IPR025714">
    <property type="entry name" value="Methyltranfer_dom"/>
</dbReference>
<feature type="domain" description="Methyltransferase" evidence="1">
    <location>
        <begin position="32"/>
        <end position="153"/>
    </location>
</feature>